<evidence type="ECO:0000313" key="11">
    <source>
        <dbReference type="RefSeq" id="XP_013169651.1"/>
    </source>
</evidence>
<dbReference type="CTD" id="100302574"/>
<dbReference type="AlphaFoldDB" id="A0AAJ6ZCJ8"/>
<accession>A0AAJ6ZCJ8</accession>
<keyword evidence="8 10" id="KW-0675">Receptor</keyword>
<keyword evidence="5 10" id="KW-0552">Olfaction</keyword>
<dbReference type="InterPro" id="IPR004117">
    <property type="entry name" value="7tm6_olfct_rcpt"/>
</dbReference>
<comment type="subcellular location">
    <subcellularLocation>
        <location evidence="1 10">Cell membrane</location>
        <topology evidence="1 10">Multi-pass membrane protein</topology>
    </subcellularLocation>
</comment>
<organism evidence="11">
    <name type="scientific">Papilio xuthus</name>
    <name type="common">Asian swallowtail butterfly</name>
    <dbReference type="NCBI Taxonomy" id="66420"/>
    <lineage>
        <taxon>Eukaryota</taxon>
        <taxon>Metazoa</taxon>
        <taxon>Ecdysozoa</taxon>
        <taxon>Arthropoda</taxon>
        <taxon>Hexapoda</taxon>
        <taxon>Insecta</taxon>
        <taxon>Pterygota</taxon>
        <taxon>Neoptera</taxon>
        <taxon>Endopterygota</taxon>
        <taxon>Lepidoptera</taxon>
        <taxon>Glossata</taxon>
        <taxon>Ditrysia</taxon>
        <taxon>Papilionoidea</taxon>
        <taxon>Papilionidae</taxon>
        <taxon>Papilioninae</taxon>
        <taxon>Papilio</taxon>
    </lineage>
</organism>
<dbReference type="GO" id="GO:0005549">
    <property type="term" value="F:odorant binding"/>
    <property type="evidence" value="ECO:0007669"/>
    <property type="project" value="InterPro"/>
</dbReference>
<name>A0AAJ6ZCJ8_PAPXU</name>
<comment type="similarity">
    <text evidence="10">Belongs to the insect chemoreceptor superfamily. Heteromeric odorant receptor channel (TC 1.A.69) family.</text>
</comment>
<dbReference type="GO" id="GO:0007165">
    <property type="term" value="P:signal transduction"/>
    <property type="evidence" value="ECO:0007669"/>
    <property type="project" value="UniProtKB-KW"/>
</dbReference>
<sequence length="369" mass="42171">MRADGSVKLRNIYMIITFTAYIIMVLLENLAACFGDFPKVEKNSSVMFSVIHNTVLAKMFLLLYHKKSIRKLNSEMALLGADMEDDVTMNKQYKKVKYGLLLYVVSVYLSLLAYGVDSLSKCVTEGTPFYTVVTYYPSYNSTTDVASALRVFFYMTWLYMMLPMMAADCLPIVHLIIMAYKFITLCNHFKNISKDFTRNKTNMRKESAVLKLKFGCMQGILMHRKLILLIKEVNRVFGIIMSLQVCESSAVAVLLLLRLAISPRQNLTDAIMTYTFVSSLFILLALNLWNAGEITYQASLLSFEIYSCGWHLCNMFPQHQRDIKYLVLISSAQAQKSLILKAFAIQELSYATFVSVARLTYSIFAVFYK</sequence>
<dbReference type="PANTHER" id="PTHR21137">
    <property type="entry name" value="ODORANT RECEPTOR"/>
    <property type="match status" value="1"/>
</dbReference>
<keyword evidence="9 10" id="KW-0807">Transducer</keyword>
<evidence type="ECO:0000256" key="4">
    <source>
        <dbReference type="ARBA" id="ARBA00022692"/>
    </source>
</evidence>
<feature type="transmembrane region" description="Helical" evidence="10">
    <location>
        <begin position="236"/>
        <end position="259"/>
    </location>
</feature>
<feature type="transmembrane region" description="Helical" evidence="10">
    <location>
        <begin position="98"/>
        <end position="116"/>
    </location>
</feature>
<dbReference type="PANTHER" id="PTHR21137:SF35">
    <property type="entry name" value="ODORANT RECEPTOR 19A-RELATED"/>
    <property type="match status" value="1"/>
</dbReference>
<keyword evidence="7 10" id="KW-0472">Membrane</keyword>
<feature type="transmembrane region" description="Helical" evidence="10">
    <location>
        <begin position="12"/>
        <end position="32"/>
    </location>
</feature>
<evidence type="ECO:0000256" key="3">
    <source>
        <dbReference type="ARBA" id="ARBA00022606"/>
    </source>
</evidence>
<feature type="transmembrane region" description="Helical" evidence="10">
    <location>
        <begin position="44"/>
        <end position="64"/>
    </location>
</feature>
<comment type="caution">
    <text evidence="10">Lacks conserved residue(s) required for the propagation of feature annotation.</text>
</comment>
<keyword evidence="6 10" id="KW-1133">Transmembrane helix</keyword>
<feature type="transmembrane region" description="Helical" evidence="10">
    <location>
        <begin position="271"/>
        <end position="289"/>
    </location>
</feature>
<evidence type="ECO:0000256" key="6">
    <source>
        <dbReference type="ARBA" id="ARBA00022989"/>
    </source>
</evidence>
<evidence type="ECO:0000256" key="7">
    <source>
        <dbReference type="ARBA" id="ARBA00023136"/>
    </source>
</evidence>
<dbReference type="GO" id="GO:0004984">
    <property type="term" value="F:olfactory receptor activity"/>
    <property type="evidence" value="ECO:0007669"/>
    <property type="project" value="InterPro"/>
</dbReference>
<dbReference type="GO" id="GO:0005886">
    <property type="term" value="C:plasma membrane"/>
    <property type="evidence" value="ECO:0007669"/>
    <property type="project" value="UniProtKB-SubCell"/>
</dbReference>
<reference evidence="11" key="1">
    <citation type="submission" date="2025-08" db="UniProtKB">
        <authorList>
            <consortium name="RefSeq"/>
        </authorList>
    </citation>
    <scope>IDENTIFICATION</scope>
</reference>
<dbReference type="RefSeq" id="XP_013169651.1">
    <property type="nucleotide sequence ID" value="XM_013314197.1"/>
</dbReference>
<dbReference type="KEGG" id="pxu:106119282"/>
<evidence type="ECO:0000256" key="1">
    <source>
        <dbReference type="ARBA" id="ARBA00004651"/>
    </source>
</evidence>
<dbReference type="Proteomes" id="UP000694872">
    <property type="component" value="Unplaced"/>
</dbReference>
<keyword evidence="4 10" id="KW-0812">Transmembrane</keyword>
<feature type="transmembrane region" description="Helical" evidence="10">
    <location>
        <begin position="157"/>
        <end position="180"/>
    </location>
</feature>
<gene>
    <name evidence="11" type="primary">LOC106119282</name>
</gene>
<dbReference type="Pfam" id="PF02949">
    <property type="entry name" value="7tm_6"/>
    <property type="match status" value="1"/>
</dbReference>
<protein>
    <recommendedName>
        <fullName evidence="10">Odorant receptor</fullName>
    </recommendedName>
</protein>
<evidence type="ECO:0000256" key="8">
    <source>
        <dbReference type="ARBA" id="ARBA00023170"/>
    </source>
</evidence>
<keyword evidence="2" id="KW-1003">Cell membrane</keyword>
<evidence type="ECO:0000256" key="2">
    <source>
        <dbReference type="ARBA" id="ARBA00022475"/>
    </source>
</evidence>
<evidence type="ECO:0000256" key="9">
    <source>
        <dbReference type="ARBA" id="ARBA00023224"/>
    </source>
</evidence>
<keyword evidence="3 10" id="KW-0716">Sensory transduction</keyword>
<proteinExistence type="inferred from homology"/>
<dbReference type="GeneID" id="106119282"/>
<evidence type="ECO:0000256" key="5">
    <source>
        <dbReference type="ARBA" id="ARBA00022725"/>
    </source>
</evidence>
<evidence type="ECO:0000256" key="10">
    <source>
        <dbReference type="RuleBase" id="RU351113"/>
    </source>
</evidence>